<dbReference type="AlphaFoldDB" id="A0A1R2CVL9"/>
<dbReference type="SUPFAM" id="SSF57850">
    <property type="entry name" value="RING/U-box"/>
    <property type="match status" value="1"/>
</dbReference>
<evidence type="ECO:0000313" key="6">
    <source>
        <dbReference type="EMBL" id="OMJ93030.1"/>
    </source>
</evidence>
<dbReference type="CDD" id="cd16495">
    <property type="entry name" value="RING_CH-C4HC3_MARCH"/>
    <property type="match status" value="1"/>
</dbReference>
<keyword evidence="7" id="KW-1185">Reference proteome</keyword>
<dbReference type="SMART" id="SM00240">
    <property type="entry name" value="FHA"/>
    <property type="match status" value="1"/>
</dbReference>
<dbReference type="Pfam" id="PF00498">
    <property type="entry name" value="FHA"/>
    <property type="match status" value="1"/>
</dbReference>
<dbReference type="Gene3D" id="2.60.200.20">
    <property type="match status" value="1"/>
</dbReference>
<comment type="caution">
    <text evidence="6">The sequence shown here is derived from an EMBL/GenBank/DDBJ whole genome shotgun (WGS) entry which is preliminary data.</text>
</comment>
<keyword evidence="1" id="KW-0479">Metal-binding</keyword>
<dbReference type="Proteomes" id="UP000187209">
    <property type="component" value="Unassembled WGS sequence"/>
</dbReference>
<keyword evidence="2" id="KW-0863">Zinc-finger</keyword>
<dbReference type="PROSITE" id="PS50006">
    <property type="entry name" value="FHA_DOMAIN"/>
    <property type="match status" value="1"/>
</dbReference>
<dbReference type="InterPro" id="IPR000253">
    <property type="entry name" value="FHA_dom"/>
</dbReference>
<dbReference type="PANTHER" id="PTHR46210">
    <property type="entry name" value="FHA DOMAIN-CONTAINING PROTEIN"/>
    <property type="match status" value="1"/>
</dbReference>
<evidence type="ECO:0000259" key="4">
    <source>
        <dbReference type="PROSITE" id="PS50006"/>
    </source>
</evidence>
<dbReference type="PANTHER" id="PTHR46210:SF1">
    <property type="entry name" value="FHA DOMAIN-CONTAINING PROTEIN"/>
    <property type="match status" value="1"/>
</dbReference>
<evidence type="ECO:0000256" key="1">
    <source>
        <dbReference type="ARBA" id="ARBA00022723"/>
    </source>
</evidence>
<evidence type="ECO:0000313" key="7">
    <source>
        <dbReference type="Proteomes" id="UP000187209"/>
    </source>
</evidence>
<organism evidence="6 7">
    <name type="scientific">Stentor coeruleus</name>
    <dbReference type="NCBI Taxonomy" id="5963"/>
    <lineage>
        <taxon>Eukaryota</taxon>
        <taxon>Sar</taxon>
        <taxon>Alveolata</taxon>
        <taxon>Ciliophora</taxon>
        <taxon>Postciliodesmatophora</taxon>
        <taxon>Heterotrichea</taxon>
        <taxon>Heterotrichida</taxon>
        <taxon>Stentoridae</taxon>
        <taxon>Stentor</taxon>
    </lineage>
</organism>
<name>A0A1R2CVL9_9CILI</name>
<dbReference type="OrthoDB" id="264354at2759"/>
<evidence type="ECO:0000259" key="5">
    <source>
        <dbReference type="PROSITE" id="PS51292"/>
    </source>
</evidence>
<sequence>MQQSSFIIVNTYTWDRENHGLFDYKNRDIQKRSFKIKEPSTIYRIKDECYVPGSDIIIGSTPLINISKNYFNFQVSLLSEDHNNKMWLVIKDAKQMFPKGYSLSEGDWIKLGRVRLRVKQICIDPTVGIQNILPELFKSPEINESQEKSQTDDDQSNKEAPTCRICLSEAQTQIDPLISPCKCSGTMKYIHLNCLKEWLRNKVVSRFTEKGTSYYLKDLICELCKENIPPTVLCHGNKIPLITMTFPETSYIVLEEYYPDRYLKHGLHIITLTDKQYAVIGRGHESDIKVTDITVSRVHCKVYFENSKFYLEDRKSKFGTLIKMRKSFIVKKNVDLTVQINRTIIQFVYKQPWTWKNCLCCCAGSQKVVPNNISCITLPENHESISEPLSSLSYRLNYYTEEHNE</sequence>
<evidence type="ECO:0008006" key="8">
    <source>
        <dbReference type="Google" id="ProtNLM"/>
    </source>
</evidence>
<dbReference type="InterPro" id="IPR013083">
    <property type="entry name" value="Znf_RING/FYVE/PHD"/>
</dbReference>
<accession>A0A1R2CVL9</accession>
<gene>
    <name evidence="6" type="ORF">SteCoe_4112</name>
</gene>
<dbReference type="SMART" id="SM00744">
    <property type="entry name" value="RINGv"/>
    <property type="match status" value="1"/>
</dbReference>
<dbReference type="Gene3D" id="3.30.40.10">
    <property type="entry name" value="Zinc/RING finger domain, C3HC4 (zinc finger)"/>
    <property type="match status" value="1"/>
</dbReference>
<dbReference type="EMBL" id="MPUH01000050">
    <property type="protein sequence ID" value="OMJ93030.1"/>
    <property type="molecule type" value="Genomic_DNA"/>
</dbReference>
<dbReference type="InterPro" id="IPR008984">
    <property type="entry name" value="SMAD_FHA_dom_sf"/>
</dbReference>
<dbReference type="SUPFAM" id="SSF49879">
    <property type="entry name" value="SMAD/FHA domain"/>
    <property type="match status" value="1"/>
</dbReference>
<feature type="domain" description="RING-CH-type" evidence="5">
    <location>
        <begin position="155"/>
        <end position="231"/>
    </location>
</feature>
<dbReference type="GO" id="GO:0008270">
    <property type="term" value="F:zinc ion binding"/>
    <property type="evidence" value="ECO:0007669"/>
    <property type="project" value="UniProtKB-KW"/>
</dbReference>
<dbReference type="PROSITE" id="PS51292">
    <property type="entry name" value="ZF_RING_CH"/>
    <property type="match status" value="1"/>
</dbReference>
<dbReference type="Pfam" id="PF12906">
    <property type="entry name" value="RINGv"/>
    <property type="match status" value="1"/>
</dbReference>
<dbReference type="CDD" id="cd00060">
    <property type="entry name" value="FHA"/>
    <property type="match status" value="1"/>
</dbReference>
<protein>
    <recommendedName>
        <fullName evidence="8">RING-CH-type domain-containing protein</fullName>
    </recommendedName>
</protein>
<evidence type="ECO:0000256" key="2">
    <source>
        <dbReference type="ARBA" id="ARBA00022771"/>
    </source>
</evidence>
<evidence type="ECO:0000256" key="3">
    <source>
        <dbReference type="ARBA" id="ARBA00022833"/>
    </source>
</evidence>
<keyword evidence="3" id="KW-0862">Zinc</keyword>
<dbReference type="InterPro" id="IPR011016">
    <property type="entry name" value="Znf_RING-CH"/>
</dbReference>
<proteinExistence type="predicted"/>
<feature type="domain" description="FHA" evidence="4">
    <location>
        <begin position="278"/>
        <end position="327"/>
    </location>
</feature>
<reference evidence="6 7" key="1">
    <citation type="submission" date="2016-11" db="EMBL/GenBank/DDBJ databases">
        <title>The macronuclear genome of Stentor coeruleus: a giant cell with tiny introns.</title>
        <authorList>
            <person name="Slabodnick M."/>
            <person name="Ruby J.G."/>
            <person name="Reiff S.B."/>
            <person name="Swart E.C."/>
            <person name="Gosai S."/>
            <person name="Prabakaran S."/>
            <person name="Witkowska E."/>
            <person name="Larue G.E."/>
            <person name="Fisher S."/>
            <person name="Freeman R.M."/>
            <person name="Gunawardena J."/>
            <person name="Chu W."/>
            <person name="Stover N.A."/>
            <person name="Gregory B.D."/>
            <person name="Nowacki M."/>
            <person name="Derisi J."/>
            <person name="Roy S.W."/>
            <person name="Marshall W.F."/>
            <person name="Sood P."/>
        </authorList>
    </citation>
    <scope>NUCLEOTIDE SEQUENCE [LARGE SCALE GENOMIC DNA]</scope>
    <source>
        <strain evidence="6">WM001</strain>
    </source>
</reference>